<evidence type="ECO:0000256" key="1">
    <source>
        <dbReference type="SAM" id="Phobius"/>
    </source>
</evidence>
<evidence type="ECO:0000313" key="4">
    <source>
        <dbReference type="Proteomes" id="UP000509120"/>
    </source>
</evidence>
<dbReference type="Proteomes" id="UP000509120">
    <property type="component" value="Chromosome"/>
</dbReference>
<dbReference type="EMBL" id="LR822030">
    <property type="protein sequence ID" value="CAD0155709.1"/>
    <property type="molecule type" value="Genomic_DNA"/>
</dbReference>
<dbReference type="GO" id="GO:0004180">
    <property type="term" value="F:carboxypeptidase activity"/>
    <property type="evidence" value="ECO:0007669"/>
    <property type="project" value="InterPro"/>
</dbReference>
<dbReference type="InterPro" id="IPR015956">
    <property type="entry name" value="Peniciliin-bd_prot_C_sf"/>
</dbReference>
<proteinExistence type="predicted"/>
<dbReference type="Pfam" id="PF09211">
    <property type="entry name" value="DUF1958"/>
    <property type="match status" value="1"/>
</dbReference>
<dbReference type="SUPFAM" id="SSF69189">
    <property type="entry name" value="Penicillin-binding protein associated domain"/>
    <property type="match status" value="1"/>
</dbReference>
<sequence>MIAIIMGSGDWSDQTVEEIRHTFGNALVKKMYKDFSYKKVLSKGEQEIAGKKYNVENDVYATVKKGQEPKISAKDDQIVIDNGLKTVSPNIKPTSVKDTKAGFFLYSFVQKNKQTSNHKTSMKNFALFCFLLLPIYVIYLIFNNEKKRHQKFNERRQAR</sequence>
<dbReference type="InterPro" id="IPR015294">
    <property type="entry name" value="Pen-bd_prot4_C_dom"/>
</dbReference>
<evidence type="ECO:0000259" key="2">
    <source>
        <dbReference type="Pfam" id="PF09211"/>
    </source>
</evidence>
<name>A0AAU9H504_STRTR</name>
<dbReference type="GO" id="GO:0006508">
    <property type="term" value="P:proteolysis"/>
    <property type="evidence" value="ECO:0007669"/>
    <property type="project" value="InterPro"/>
</dbReference>
<dbReference type="Gene3D" id="2.30.140.20">
    <property type="entry name" value="Penicillin-binding protein 4, C-terminal domain"/>
    <property type="match status" value="1"/>
</dbReference>
<keyword evidence="1" id="KW-0812">Transmembrane</keyword>
<feature type="domain" description="Penicillin-binding protein 4 C-terminal" evidence="2">
    <location>
        <begin position="37"/>
        <end position="97"/>
    </location>
</feature>
<protein>
    <recommendedName>
        <fullName evidence="2">Penicillin-binding protein 4 C-terminal domain-containing protein</fullName>
    </recommendedName>
</protein>
<gene>
    <name evidence="3" type="ORF">STHERMO_1097</name>
</gene>
<feature type="transmembrane region" description="Helical" evidence="1">
    <location>
        <begin position="125"/>
        <end position="142"/>
    </location>
</feature>
<organism evidence="3 4">
    <name type="scientific">Streptococcus thermophilus</name>
    <dbReference type="NCBI Taxonomy" id="1308"/>
    <lineage>
        <taxon>Bacteria</taxon>
        <taxon>Bacillati</taxon>
        <taxon>Bacillota</taxon>
        <taxon>Bacilli</taxon>
        <taxon>Lactobacillales</taxon>
        <taxon>Streptococcaceae</taxon>
        <taxon>Streptococcus</taxon>
    </lineage>
</organism>
<accession>A0AAU9H504</accession>
<evidence type="ECO:0000313" key="3">
    <source>
        <dbReference type="EMBL" id="CAD0155709.1"/>
    </source>
</evidence>
<dbReference type="InterPro" id="IPR037091">
    <property type="entry name" value="Pen-bd_prot4_C_dom_sf"/>
</dbReference>
<reference evidence="3 4" key="1">
    <citation type="submission" date="2020-06" db="EMBL/GenBank/DDBJ databases">
        <authorList>
            <person name="Chuat V."/>
        </authorList>
    </citation>
    <scope>NUCLEOTIDE SEQUENCE [LARGE SCALE GENOMIC DNA]</scope>
    <source>
        <strain evidence="3">STH_CIRM_1046</strain>
    </source>
</reference>
<keyword evidence="1" id="KW-0472">Membrane</keyword>
<keyword evidence="1" id="KW-1133">Transmembrane helix</keyword>
<dbReference type="AlphaFoldDB" id="A0AAU9H504"/>